<evidence type="ECO:0000259" key="8">
    <source>
        <dbReference type="Pfam" id="PF01694"/>
    </source>
</evidence>
<accession>A0A1E5T5L2</accession>
<dbReference type="InterPro" id="IPR050925">
    <property type="entry name" value="Rhomboid_protease_S54"/>
</dbReference>
<feature type="transmembrane region" description="Helical" evidence="7">
    <location>
        <begin position="177"/>
        <end position="197"/>
    </location>
</feature>
<feature type="transmembrane region" description="Helical" evidence="7">
    <location>
        <begin position="12"/>
        <end position="40"/>
    </location>
</feature>
<organism evidence="9 10">
    <name type="scientific">Roseivirga misakiensis</name>
    <dbReference type="NCBI Taxonomy" id="1563681"/>
    <lineage>
        <taxon>Bacteria</taxon>
        <taxon>Pseudomonadati</taxon>
        <taxon>Bacteroidota</taxon>
        <taxon>Cytophagia</taxon>
        <taxon>Cytophagales</taxon>
        <taxon>Roseivirgaceae</taxon>
        <taxon>Roseivirga</taxon>
    </lineage>
</organism>
<dbReference type="SUPFAM" id="SSF144091">
    <property type="entry name" value="Rhomboid-like"/>
    <property type="match status" value="1"/>
</dbReference>
<dbReference type="PANTHER" id="PTHR43731">
    <property type="entry name" value="RHOMBOID PROTEASE"/>
    <property type="match status" value="1"/>
</dbReference>
<keyword evidence="10" id="KW-1185">Reference proteome</keyword>
<dbReference type="Proteomes" id="UP000095552">
    <property type="component" value="Unassembled WGS sequence"/>
</dbReference>
<dbReference type="InterPro" id="IPR022764">
    <property type="entry name" value="Peptidase_S54_rhomboid_dom"/>
</dbReference>
<evidence type="ECO:0000256" key="5">
    <source>
        <dbReference type="ARBA" id="ARBA00022989"/>
    </source>
</evidence>
<evidence type="ECO:0000256" key="4">
    <source>
        <dbReference type="ARBA" id="ARBA00022801"/>
    </source>
</evidence>
<dbReference type="Gene3D" id="1.20.1540.10">
    <property type="entry name" value="Rhomboid-like"/>
    <property type="match status" value="1"/>
</dbReference>
<name>A0A1E5T5L2_9BACT</name>
<evidence type="ECO:0000256" key="7">
    <source>
        <dbReference type="SAM" id="Phobius"/>
    </source>
</evidence>
<feature type="transmembrane region" description="Helical" evidence="7">
    <location>
        <begin position="204"/>
        <end position="226"/>
    </location>
</feature>
<feature type="transmembrane region" description="Helical" evidence="7">
    <location>
        <begin position="52"/>
        <end position="73"/>
    </location>
</feature>
<reference evidence="9 10" key="1">
    <citation type="submission" date="2016-08" db="EMBL/GenBank/DDBJ databases">
        <title>Draft genome of Fabibacter sp. strain SK-8.</title>
        <authorList>
            <person name="Wong S.-K."/>
            <person name="Hamasaki K."/>
            <person name="Yoshizawa S."/>
        </authorList>
    </citation>
    <scope>NUCLEOTIDE SEQUENCE [LARGE SCALE GENOMIC DNA]</scope>
    <source>
        <strain evidence="9 10">SK-8</strain>
    </source>
</reference>
<dbReference type="STRING" id="1563681.BFP71_03125"/>
<protein>
    <recommendedName>
        <fullName evidence="8">Peptidase S54 rhomboid domain-containing protein</fullName>
    </recommendedName>
</protein>
<dbReference type="GO" id="GO:0004252">
    <property type="term" value="F:serine-type endopeptidase activity"/>
    <property type="evidence" value="ECO:0007669"/>
    <property type="project" value="InterPro"/>
</dbReference>
<evidence type="ECO:0000313" key="10">
    <source>
        <dbReference type="Proteomes" id="UP000095552"/>
    </source>
</evidence>
<evidence type="ECO:0000256" key="6">
    <source>
        <dbReference type="ARBA" id="ARBA00023136"/>
    </source>
</evidence>
<comment type="subcellular location">
    <subcellularLocation>
        <location evidence="1">Membrane</location>
        <topology evidence="1">Multi-pass membrane protein</topology>
    </subcellularLocation>
</comment>
<evidence type="ECO:0000256" key="3">
    <source>
        <dbReference type="ARBA" id="ARBA00022692"/>
    </source>
</evidence>
<feature type="domain" description="Peptidase S54 rhomboid" evidence="8">
    <location>
        <begin position="47"/>
        <end position="106"/>
    </location>
</feature>
<keyword evidence="3 7" id="KW-0812">Transmembrane</keyword>
<feature type="transmembrane region" description="Helical" evidence="7">
    <location>
        <begin position="238"/>
        <end position="255"/>
    </location>
</feature>
<feature type="transmembrane region" description="Helical" evidence="7">
    <location>
        <begin position="85"/>
        <end position="103"/>
    </location>
</feature>
<keyword evidence="4" id="KW-0378">Hydrolase</keyword>
<keyword evidence="6 7" id="KW-0472">Membrane</keyword>
<dbReference type="Pfam" id="PF01694">
    <property type="entry name" value="Rhomboid"/>
    <property type="match status" value="2"/>
</dbReference>
<evidence type="ECO:0000256" key="2">
    <source>
        <dbReference type="ARBA" id="ARBA00009045"/>
    </source>
</evidence>
<dbReference type="PANTHER" id="PTHR43731:SF14">
    <property type="entry name" value="PRESENILIN-ASSOCIATED RHOMBOID-LIKE PROTEIN, MITOCHONDRIAL"/>
    <property type="match status" value="1"/>
</dbReference>
<evidence type="ECO:0000256" key="1">
    <source>
        <dbReference type="ARBA" id="ARBA00004141"/>
    </source>
</evidence>
<dbReference type="GO" id="GO:0016020">
    <property type="term" value="C:membrane"/>
    <property type="evidence" value="ECO:0007669"/>
    <property type="project" value="UniProtKB-SubCell"/>
</dbReference>
<dbReference type="RefSeq" id="WP_069833984.1">
    <property type="nucleotide sequence ID" value="NZ_MDGQ01000003.1"/>
</dbReference>
<proteinExistence type="inferred from homology"/>
<comment type="caution">
    <text evidence="9">The sequence shown here is derived from an EMBL/GenBank/DDBJ whole genome shotgun (WGS) entry which is preliminary data.</text>
</comment>
<dbReference type="OrthoDB" id="9807874at2"/>
<keyword evidence="5 7" id="KW-1133">Transmembrane helix</keyword>
<feature type="domain" description="Peptidase S54 rhomboid" evidence="8">
    <location>
        <begin position="171"/>
        <end position="249"/>
    </location>
</feature>
<sequence>MFGRITPIVKNLLIINVAIFLVPTFLNMDLGRVFGLYFIYSENFKPVQFVTYMFLHGSNMHLLGNMLLLFLAGPMLEYSLGSKKFLILYMVTGLGGGILYTAANYAEMSAIKNDVDRYISAPNSQSFNELMVAHSDNVYNQNIYLFTDQYSRNENNPELISRSIGYARGLYAYFGNYPMVGASGAVYGILAMLGLLFPNRQVMLLILPPIKIKYIVGFLIIGEIFAEFQRTPGDNVAHLAHLGGALFAWGLLRYWQKKGGVFS</sequence>
<gene>
    <name evidence="9" type="ORF">BFP71_03125</name>
</gene>
<comment type="similarity">
    <text evidence="2">Belongs to the peptidase S54 family.</text>
</comment>
<dbReference type="EMBL" id="MDGQ01000003">
    <property type="protein sequence ID" value="OEK06672.1"/>
    <property type="molecule type" value="Genomic_DNA"/>
</dbReference>
<dbReference type="AlphaFoldDB" id="A0A1E5T5L2"/>
<evidence type="ECO:0000313" key="9">
    <source>
        <dbReference type="EMBL" id="OEK06672.1"/>
    </source>
</evidence>
<dbReference type="InterPro" id="IPR035952">
    <property type="entry name" value="Rhomboid-like_sf"/>
</dbReference>